<dbReference type="InterPro" id="IPR003115">
    <property type="entry name" value="ParB_N"/>
</dbReference>
<comment type="similarity">
    <text evidence="1">Belongs to the ParB family.</text>
</comment>
<keyword evidence="6" id="KW-1185">Reference proteome</keyword>
<dbReference type="InterPro" id="IPR004437">
    <property type="entry name" value="ParB/RepB/Spo0J"/>
</dbReference>
<dbReference type="PATRIC" id="fig|243275.7.peg.1121"/>
<dbReference type="GeneID" id="2741494"/>
<evidence type="ECO:0000256" key="2">
    <source>
        <dbReference type="ARBA" id="ARBA00022829"/>
    </source>
</evidence>
<dbReference type="EMBL" id="AE017226">
    <property type="protein sequence ID" value="AAS11651.1"/>
    <property type="molecule type" value="Genomic_DNA"/>
</dbReference>
<dbReference type="RefSeq" id="WP_010956908.1">
    <property type="nucleotide sequence ID" value="NC_002967.9"/>
</dbReference>
<evidence type="ECO:0000313" key="6">
    <source>
        <dbReference type="Proteomes" id="UP000008212"/>
    </source>
</evidence>
<dbReference type="Pfam" id="PF02195">
    <property type="entry name" value="ParB_N"/>
    <property type="match status" value="1"/>
</dbReference>
<dbReference type="PANTHER" id="PTHR33375:SF1">
    <property type="entry name" value="CHROMOSOME-PARTITIONING PROTEIN PARB-RELATED"/>
    <property type="match status" value="1"/>
</dbReference>
<dbReference type="NCBIfam" id="TIGR00180">
    <property type="entry name" value="parB_part"/>
    <property type="match status" value="1"/>
</dbReference>
<dbReference type="Gene3D" id="3.90.1530.30">
    <property type="match status" value="1"/>
</dbReference>
<dbReference type="GO" id="GO:0003677">
    <property type="term" value="F:DNA binding"/>
    <property type="evidence" value="ECO:0007669"/>
    <property type="project" value="InterPro"/>
</dbReference>
<dbReference type="Proteomes" id="UP000008212">
    <property type="component" value="Chromosome"/>
</dbReference>
<dbReference type="KEGG" id="tde:TDE_1162"/>
<feature type="region of interest" description="Disordered" evidence="3">
    <location>
        <begin position="501"/>
        <end position="542"/>
    </location>
</feature>
<evidence type="ECO:0000256" key="1">
    <source>
        <dbReference type="ARBA" id="ARBA00006295"/>
    </source>
</evidence>
<feature type="compositionally biased region" description="Acidic residues" evidence="3">
    <location>
        <begin position="505"/>
        <end position="525"/>
    </location>
</feature>
<proteinExistence type="inferred from homology"/>
<dbReference type="SMART" id="SM00470">
    <property type="entry name" value="ParB"/>
    <property type="match status" value="1"/>
</dbReference>
<reference evidence="5 6" key="1">
    <citation type="journal article" date="2004" name="Proc. Natl. Acad. Sci. U.S.A.">
        <title>Comparison of the genome of the oral pathogen Treponema denticola with other spirochete genomes.</title>
        <authorList>
            <person name="Seshadri R."/>
            <person name="Myers G.S."/>
            <person name="Tettelin H."/>
            <person name="Eisen J.A."/>
            <person name="Heidelberg J.F."/>
            <person name="Dodson R.J."/>
            <person name="Davidsen T.M."/>
            <person name="DeBoy R.T."/>
            <person name="Fouts D.E."/>
            <person name="Haft D.H."/>
            <person name="Selengut J."/>
            <person name="Ren Q."/>
            <person name="Brinkac L.M."/>
            <person name="Madupu R."/>
            <person name="Kolonay J."/>
            <person name="Durkin S.A."/>
            <person name="Daugherty S.C."/>
            <person name="Shetty J."/>
            <person name="Shvartsbeyn A."/>
            <person name="Gebregeorgis E."/>
            <person name="Geer K."/>
            <person name="Tsegaye G."/>
            <person name="Malek J."/>
            <person name="Ayodeji B."/>
            <person name="Shatsman S."/>
            <person name="McLeod M.P."/>
            <person name="Smajs D."/>
            <person name="Howell J.K."/>
            <person name="Pal S."/>
            <person name="Amin A."/>
            <person name="Vashisth P."/>
            <person name="McNeill T.Z."/>
            <person name="Xiang Q."/>
            <person name="Sodergren E."/>
            <person name="Baca E."/>
            <person name="Weinstock G.M."/>
            <person name="Norris S.J."/>
            <person name="Fraser C.M."/>
            <person name="Paulsen I.T."/>
        </authorList>
    </citation>
    <scope>NUCLEOTIDE SEQUENCE [LARGE SCALE GENOMIC DNA]</scope>
    <source>
        <strain evidence="6">ATCC 35405 / DSM 14222 / CIP 103919 / JCM 8153 / KCTC 15104</strain>
    </source>
</reference>
<dbReference type="AlphaFoldDB" id="Q73NJ0"/>
<dbReference type="InterPro" id="IPR041468">
    <property type="entry name" value="HTH_ParB/Spo0J"/>
</dbReference>
<evidence type="ECO:0000256" key="3">
    <source>
        <dbReference type="SAM" id="MobiDB-lite"/>
    </source>
</evidence>
<dbReference type="GO" id="GO:0007059">
    <property type="term" value="P:chromosome segregation"/>
    <property type="evidence" value="ECO:0007669"/>
    <property type="project" value="UniProtKB-KW"/>
</dbReference>
<accession>Q73NJ0</accession>
<dbReference type="PaxDb" id="243275-TDE_1162"/>
<name>Q73NJ0_TREDE</name>
<dbReference type="STRING" id="243275.TDE_1162"/>
<evidence type="ECO:0000313" key="5">
    <source>
        <dbReference type="EMBL" id="AAS11651.1"/>
    </source>
</evidence>
<dbReference type="InterPro" id="IPR050336">
    <property type="entry name" value="Chromosome_partition/occlusion"/>
</dbReference>
<dbReference type="OrthoDB" id="9802051at2"/>
<feature type="compositionally biased region" description="Basic and acidic residues" evidence="3">
    <location>
        <begin position="526"/>
        <end position="542"/>
    </location>
</feature>
<evidence type="ECO:0000259" key="4">
    <source>
        <dbReference type="SMART" id="SM00470"/>
    </source>
</evidence>
<feature type="domain" description="ParB-like N-terminal" evidence="4">
    <location>
        <begin position="5"/>
        <end position="97"/>
    </location>
</feature>
<dbReference type="InterPro" id="IPR036086">
    <property type="entry name" value="ParB/Sulfiredoxin_sf"/>
</dbReference>
<dbReference type="Pfam" id="PF17762">
    <property type="entry name" value="HTH_ParB"/>
    <property type="match status" value="1"/>
</dbReference>
<dbReference type="GO" id="GO:0005694">
    <property type="term" value="C:chromosome"/>
    <property type="evidence" value="ECO:0007669"/>
    <property type="project" value="TreeGrafter"/>
</dbReference>
<gene>
    <name evidence="5" type="ordered locus">TDE_1162</name>
</gene>
<organism evidence="5 6">
    <name type="scientific">Treponema denticola (strain ATCC 35405 / DSM 14222 / CIP 103919 / JCM 8153 / KCTC 15104)</name>
    <dbReference type="NCBI Taxonomy" id="243275"/>
    <lineage>
        <taxon>Bacteria</taxon>
        <taxon>Pseudomonadati</taxon>
        <taxon>Spirochaetota</taxon>
        <taxon>Spirochaetia</taxon>
        <taxon>Spirochaetales</taxon>
        <taxon>Treponemataceae</taxon>
        <taxon>Treponema</taxon>
    </lineage>
</organism>
<dbReference type="HOGENOM" id="CLU_502409_0_0_12"/>
<dbReference type="Gene3D" id="1.10.10.2830">
    <property type="match status" value="1"/>
</dbReference>
<sequence length="542" mass="63550">MAERKTILVSEVLPNLDRKMGGYGNIDTLAASIKEIGLINPITVRYESGDNEFPYTIIAGRRRLEAVKTLGLKEIEAVVYAEDELIPNEEIALAENVNRLDMHPVDEGANFKKLLKEGKTIDELSKTFDRSPSHIYQRIKLTELTDNMKEFFKKGSINISQAARIACLPTEVQENIYNAISKDTWFDGNADYAIRRYAKNRLDFPCTLCKNCTKRTRYTDNNLFPELNDRDDYCLDHECYEQEIVKHYREKIEKGVSNYSDLDFLFVNGIKEEFLMSLQKFFDFKIDLCSFMDYTQLDQRVDVCTLFDEVRKCIIPWYDVIDDKIKFVMKDEDYNKYFKTKREITDEEKLIIEALPDEYKEEAKKTADKQNLFNYSMERQAKTNTVCTLLKKEFLKPNPTFYLSDNFFDCIFRSSNKDFICDAFKIMTGANLTNLKDTKRFNFKHIDFLNLFFYAFILRILDSNIYEGLDTVIKLLGLDIKEAKKIFNEELKNLVIKDLKKAPDEESDDESEYELEETEDEDITDDSFRSEKNEDGEKVCYI</sequence>
<dbReference type="eggNOG" id="COG1475">
    <property type="taxonomic scope" value="Bacteria"/>
</dbReference>
<dbReference type="SUPFAM" id="SSF110849">
    <property type="entry name" value="ParB/Sulfiredoxin"/>
    <property type="match status" value="1"/>
</dbReference>
<protein>
    <submittedName>
        <fullName evidence="5">ParB-like nuclease domain protein</fullName>
    </submittedName>
</protein>
<dbReference type="PANTHER" id="PTHR33375">
    <property type="entry name" value="CHROMOSOME-PARTITIONING PROTEIN PARB-RELATED"/>
    <property type="match status" value="1"/>
</dbReference>
<keyword evidence="2" id="KW-0159">Chromosome partition</keyword>
<dbReference type="SUPFAM" id="SSF109709">
    <property type="entry name" value="KorB DNA-binding domain-like"/>
    <property type="match status" value="1"/>
</dbReference>